<reference evidence="1" key="1">
    <citation type="journal article" date="2013" name="J. Plant Res.">
        <title>Effect of fungi and light on seed germination of three Opuntia species from semiarid lands of central Mexico.</title>
        <authorList>
            <person name="Delgado-Sanchez P."/>
            <person name="Jimenez-Bremont J.F."/>
            <person name="Guerrero-Gonzalez Mde L."/>
            <person name="Flores J."/>
        </authorList>
    </citation>
    <scope>NUCLEOTIDE SEQUENCE</scope>
    <source>
        <tissue evidence="1">Cladode</tissue>
    </source>
</reference>
<reference evidence="1" key="2">
    <citation type="submission" date="2020-07" db="EMBL/GenBank/DDBJ databases">
        <authorList>
            <person name="Vera ALvarez R."/>
            <person name="Arias-Moreno D.M."/>
            <person name="Jimenez-Jacinto V."/>
            <person name="Jimenez-Bremont J.F."/>
            <person name="Swaminathan K."/>
            <person name="Moose S.P."/>
            <person name="Guerrero-Gonzalez M.L."/>
            <person name="Marino-Ramirez L."/>
            <person name="Landsman D."/>
            <person name="Rodriguez-Kessler M."/>
            <person name="Delgado-Sanchez P."/>
        </authorList>
    </citation>
    <scope>NUCLEOTIDE SEQUENCE</scope>
    <source>
        <tissue evidence="1">Cladode</tissue>
    </source>
</reference>
<protein>
    <submittedName>
        <fullName evidence="1">Uncharacterized protein</fullName>
    </submittedName>
</protein>
<accession>A0A7C9CMC7</accession>
<dbReference type="AlphaFoldDB" id="A0A7C9CMC7"/>
<name>A0A7C9CMC7_OPUST</name>
<evidence type="ECO:0000313" key="1">
    <source>
        <dbReference type="EMBL" id="MBA4618108.1"/>
    </source>
</evidence>
<organism evidence="1">
    <name type="scientific">Opuntia streptacantha</name>
    <name type="common">Prickly pear cactus</name>
    <name type="synonym">Opuntia cardona</name>
    <dbReference type="NCBI Taxonomy" id="393608"/>
    <lineage>
        <taxon>Eukaryota</taxon>
        <taxon>Viridiplantae</taxon>
        <taxon>Streptophyta</taxon>
        <taxon>Embryophyta</taxon>
        <taxon>Tracheophyta</taxon>
        <taxon>Spermatophyta</taxon>
        <taxon>Magnoliopsida</taxon>
        <taxon>eudicotyledons</taxon>
        <taxon>Gunneridae</taxon>
        <taxon>Pentapetalae</taxon>
        <taxon>Caryophyllales</taxon>
        <taxon>Cactineae</taxon>
        <taxon>Cactaceae</taxon>
        <taxon>Opuntioideae</taxon>
        <taxon>Opuntia</taxon>
    </lineage>
</organism>
<proteinExistence type="predicted"/>
<dbReference type="EMBL" id="GISG01018963">
    <property type="protein sequence ID" value="MBA4618108.1"/>
    <property type="molecule type" value="Transcribed_RNA"/>
</dbReference>
<sequence>MWNLMLRSRANWERFSLTSLLSIPNSSGTMAVIRNATELSFIGSALSTSSRRNDAQWPPNPMSKSMMWMNSAVSTASRIAWLAANVEKRETGEIPENAL</sequence>